<evidence type="ECO:0008006" key="4">
    <source>
        <dbReference type="Google" id="ProtNLM"/>
    </source>
</evidence>
<evidence type="ECO:0000256" key="1">
    <source>
        <dbReference type="SAM" id="MobiDB-lite"/>
    </source>
</evidence>
<dbReference type="EMBL" id="OX465084">
    <property type="protein sequence ID" value="CAI9298818.1"/>
    <property type="molecule type" value="Genomic_DNA"/>
</dbReference>
<accession>A0AA35ZUW1</accession>
<feature type="region of interest" description="Disordered" evidence="1">
    <location>
        <begin position="61"/>
        <end position="85"/>
    </location>
</feature>
<dbReference type="AlphaFoldDB" id="A0AA35ZUW1"/>
<dbReference type="PANTHER" id="PTHR34945:SF6">
    <property type="entry name" value="GIBBERELLIN 2-BETA-DIOXYGENASE"/>
    <property type="match status" value="1"/>
</dbReference>
<protein>
    <recommendedName>
        <fullName evidence="4">Non-haem dioxygenase N-terminal domain-containing protein</fullName>
    </recommendedName>
</protein>
<evidence type="ECO:0000313" key="2">
    <source>
        <dbReference type="EMBL" id="CAI9298818.1"/>
    </source>
</evidence>
<dbReference type="SUPFAM" id="SSF51197">
    <property type="entry name" value="Clavaminate synthase-like"/>
    <property type="match status" value="1"/>
</dbReference>
<evidence type="ECO:0000313" key="3">
    <source>
        <dbReference type="Proteomes" id="UP001177003"/>
    </source>
</evidence>
<dbReference type="Proteomes" id="UP001177003">
    <property type="component" value="Chromosome 8"/>
</dbReference>
<feature type="compositionally biased region" description="Polar residues" evidence="1">
    <location>
        <begin position="247"/>
        <end position="264"/>
    </location>
</feature>
<keyword evidence="3" id="KW-1185">Reference proteome</keyword>
<dbReference type="Gene3D" id="2.60.120.330">
    <property type="entry name" value="B-lactam Antibiotic, Isopenicillin N Synthase, Chain"/>
    <property type="match status" value="1"/>
</dbReference>
<feature type="compositionally biased region" description="Polar residues" evidence="1">
    <location>
        <begin position="75"/>
        <end position="85"/>
    </location>
</feature>
<name>A0AA35ZUW1_LACSI</name>
<gene>
    <name evidence="2" type="ORF">LSALG_LOCUS37561</name>
</gene>
<sequence length="388" mass="43964">MHTMVQVIHAWRRANHPDIAQNAPCNNYISHLLLISLPFDLRISHNNLPIMAIARIRSRLSTGGPAQPPSPMPNSRPTRNDPSFNNYVDKLKNIPEFDTTDDSNRPPIAEVEYKLIKAKDKNSIQQMMESAAKFGMFRVSGHGISPEELNAAFTEADFIFGLLAERWSRDGDREEFAWSRSAMAVAERRRDVKNDENFLKFRSKMDNIANKLEAIAKDMAQAIGTNGGKQPRKKIKENETRMVLFKHNNSSLQPHTPRSSQTPRSLDGNRRDNATFALSIHIPTEQGEFRLISEEGPVSFRTIPNTIVITVGEQMEEWSYGEFRSVFGEINIEPDIQDEKGAFSIELKCSPSCLNDVVDKHDSISITDQIIFVVIVAIVYKLFSYMLS</sequence>
<dbReference type="PANTHER" id="PTHR34945">
    <property type="entry name" value="2-OXOGLUTARATE (2OG) AND FE(II)-DEPENDENT OXYGENASE SUPERFAMILY PROTEIN"/>
    <property type="match status" value="1"/>
</dbReference>
<feature type="region of interest" description="Disordered" evidence="1">
    <location>
        <begin position="246"/>
        <end position="270"/>
    </location>
</feature>
<organism evidence="2 3">
    <name type="scientific">Lactuca saligna</name>
    <name type="common">Willowleaf lettuce</name>
    <dbReference type="NCBI Taxonomy" id="75948"/>
    <lineage>
        <taxon>Eukaryota</taxon>
        <taxon>Viridiplantae</taxon>
        <taxon>Streptophyta</taxon>
        <taxon>Embryophyta</taxon>
        <taxon>Tracheophyta</taxon>
        <taxon>Spermatophyta</taxon>
        <taxon>Magnoliopsida</taxon>
        <taxon>eudicotyledons</taxon>
        <taxon>Gunneridae</taxon>
        <taxon>Pentapetalae</taxon>
        <taxon>asterids</taxon>
        <taxon>campanulids</taxon>
        <taxon>Asterales</taxon>
        <taxon>Asteraceae</taxon>
        <taxon>Cichorioideae</taxon>
        <taxon>Cichorieae</taxon>
        <taxon>Lactucinae</taxon>
        <taxon>Lactuca</taxon>
    </lineage>
</organism>
<dbReference type="InterPro" id="IPR027443">
    <property type="entry name" value="IPNS-like_sf"/>
</dbReference>
<reference evidence="2" key="1">
    <citation type="submission" date="2023-04" db="EMBL/GenBank/DDBJ databases">
        <authorList>
            <person name="Vijverberg K."/>
            <person name="Xiong W."/>
            <person name="Schranz E."/>
        </authorList>
    </citation>
    <scope>NUCLEOTIDE SEQUENCE</scope>
</reference>
<proteinExistence type="predicted"/>